<evidence type="ECO:0000256" key="2">
    <source>
        <dbReference type="ARBA" id="ARBA00022679"/>
    </source>
</evidence>
<dbReference type="GO" id="GO:0005524">
    <property type="term" value="F:ATP binding"/>
    <property type="evidence" value="ECO:0007669"/>
    <property type="project" value="UniProtKB-KW"/>
</dbReference>
<comment type="caution">
    <text evidence="7">The sequence shown here is derived from an EMBL/GenBank/DDBJ whole genome shotgun (WGS) entry which is preliminary data.</text>
</comment>
<comment type="similarity">
    <text evidence="1">Belongs to the carbohydrate kinase PfkB family.</text>
</comment>
<organism evidence="7 8">
    <name type="scientific">Agathobacter ruminis</name>
    <dbReference type="NCBI Taxonomy" id="1712665"/>
    <lineage>
        <taxon>Bacteria</taxon>
        <taxon>Bacillati</taxon>
        <taxon>Bacillota</taxon>
        <taxon>Clostridia</taxon>
        <taxon>Lachnospirales</taxon>
        <taxon>Lachnospiraceae</taxon>
        <taxon>Agathobacter</taxon>
    </lineage>
</organism>
<dbReference type="GO" id="GO:0016301">
    <property type="term" value="F:kinase activity"/>
    <property type="evidence" value="ECO:0007669"/>
    <property type="project" value="UniProtKB-KW"/>
</dbReference>
<evidence type="ECO:0000313" key="8">
    <source>
        <dbReference type="Proteomes" id="UP000224563"/>
    </source>
</evidence>
<keyword evidence="4 7" id="KW-0418">Kinase</keyword>
<dbReference type="CDD" id="cd01167">
    <property type="entry name" value="bac_FRK"/>
    <property type="match status" value="1"/>
</dbReference>
<keyword evidence="2" id="KW-0808">Transferase</keyword>
<feature type="domain" description="Carbohydrate kinase PfkB" evidence="6">
    <location>
        <begin position="6"/>
        <end position="310"/>
    </location>
</feature>
<accession>A0A2G3E435</accession>
<name>A0A2G3E435_9FIRM</name>
<dbReference type="EMBL" id="PDYG01000023">
    <property type="protein sequence ID" value="PHU37920.1"/>
    <property type="molecule type" value="Genomic_DNA"/>
</dbReference>
<dbReference type="AlphaFoldDB" id="A0A2G3E435"/>
<reference evidence="7 8" key="2">
    <citation type="submission" date="2017-10" db="EMBL/GenBank/DDBJ databases">
        <authorList>
            <person name="Banno H."/>
            <person name="Chua N.-H."/>
        </authorList>
    </citation>
    <scope>NUCLEOTIDE SEQUENCE [LARGE SCALE GENOMIC DNA]</scope>
    <source>
        <strain evidence="7 8">JK623</strain>
    </source>
</reference>
<protein>
    <submittedName>
        <fullName evidence="7">Carbohydrate kinase</fullName>
    </submittedName>
</protein>
<evidence type="ECO:0000256" key="3">
    <source>
        <dbReference type="ARBA" id="ARBA00022741"/>
    </source>
</evidence>
<dbReference type="PANTHER" id="PTHR43085:SF1">
    <property type="entry name" value="PSEUDOURIDINE KINASE-RELATED"/>
    <property type="match status" value="1"/>
</dbReference>
<dbReference type="Gene3D" id="3.40.1190.20">
    <property type="match status" value="1"/>
</dbReference>
<dbReference type="InterPro" id="IPR029056">
    <property type="entry name" value="Ribokinase-like"/>
</dbReference>
<evidence type="ECO:0000256" key="4">
    <source>
        <dbReference type="ARBA" id="ARBA00022777"/>
    </source>
</evidence>
<evidence type="ECO:0000313" key="7">
    <source>
        <dbReference type="EMBL" id="PHU37920.1"/>
    </source>
</evidence>
<keyword evidence="8" id="KW-1185">Reference proteome</keyword>
<dbReference type="RefSeq" id="WP_099385914.1">
    <property type="nucleotide sequence ID" value="NZ_JANSWH010000094.1"/>
</dbReference>
<proteinExistence type="inferred from homology"/>
<reference evidence="7 8" key="1">
    <citation type="submission" date="2017-10" db="EMBL/GenBank/DDBJ databases">
        <title>Resolving the taxonomy of Roseburia spp., Eubacterium rectale and Agathobacter spp. through phylogenomic analysis.</title>
        <authorList>
            <person name="Sheridan P.O."/>
            <person name="Walker A.W."/>
            <person name="Duncan S.H."/>
            <person name="Scott K.P."/>
            <person name="Toole P.W.O."/>
            <person name="Luis P."/>
            <person name="Flint H.J."/>
        </authorList>
    </citation>
    <scope>NUCLEOTIDE SEQUENCE [LARGE SCALE GENOMIC DNA]</scope>
    <source>
        <strain evidence="7 8">JK623</strain>
    </source>
</reference>
<evidence type="ECO:0000256" key="5">
    <source>
        <dbReference type="ARBA" id="ARBA00022840"/>
    </source>
</evidence>
<keyword evidence="3" id="KW-0547">Nucleotide-binding</keyword>
<dbReference type="InterPro" id="IPR011611">
    <property type="entry name" value="PfkB_dom"/>
</dbReference>
<gene>
    <name evidence="7" type="ORF">CSX02_05430</name>
</gene>
<keyword evidence="5" id="KW-0067">ATP-binding</keyword>
<dbReference type="InterPro" id="IPR050306">
    <property type="entry name" value="PfkB_Carbo_kinase"/>
</dbReference>
<dbReference type="SUPFAM" id="SSF53613">
    <property type="entry name" value="Ribokinase-like"/>
    <property type="match status" value="1"/>
</dbReference>
<dbReference type="PANTHER" id="PTHR43085">
    <property type="entry name" value="HEXOKINASE FAMILY MEMBER"/>
    <property type="match status" value="1"/>
</dbReference>
<sequence length="315" mass="34276">MKKKFDIIAIGELLIDMAPGENSAQGNMTFEACPGGAPCNVLAFLQKAGHRTGFIGKVGDDFLGHMLGDTIGSLSIDASHLIYDSEAKTTLAFVHRKANGDRDFSFYRKPGADMLLREDEIDADYIASAEILHFGTLSMTSEGVRKATQKAVAIAQENGMLISFDPNLREPLWDSLEDAKTQIRWGMEHCDILKISDNEVEFMTGEHDIDSGFAKLRTMTSAKVIFMTLGKDGSLACSGGNVVRADGRPMEHVVDTTGAGDTFMACSLHYILTHPVADLAYTDAQLLDLLRHANDTAAEITQVKGALKVMPSIDW</sequence>
<dbReference type="Proteomes" id="UP000224563">
    <property type="component" value="Unassembled WGS sequence"/>
</dbReference>
<dbReference type="Pfam" id="PF00294">
    <property type="entry name" value="PfkB"/>
    <property type="match status" value="1"/>
</dbReference>
<evidence type="ECO:0000259" key="6">
    <source>
        <dbReference type="Pfam" id="PF00294"/>
    </source>
</evidence>
<evidence type="ECO:0000256" key="1">
    <source>
        <dbReference type="ARBA" id="ARBA00010688"/>
    </source>
</evidence>